<evidence type="ECO:0000256" key="1">
    <source>
        <dbReference type="ARBA" id="ARBA00022553"/>
    </source>
</evidence>
<dbReference type="InterPro" id="IPR001789">
    <property type="entry name" value="Sig_transdc_resp-reg_receiver"/>
</dbReference>
<keyword evidence="7" id="KW-1185">Reference proteome</keyword>
<dbReference type="Pfam" id="PF02518">
    <property type="entry name" value="HATPase_c"/>
    <property type="match status" value="1"/>
</dbReference>
<gene>
    <name evidence="6" type="primary">Contig14474.g15425</name>
    <name evidence="6" type="ORF">STYLEM_8038</name>
</gene>
<feature type="compositionally biased region" description="Polar residues" evidence="3">
    <location>
        <begin position="891"/>
        <end position="910"/>
    </location>
</feature>
<dbReference type="PANTHER" id="PTHR43719:SF28">
    <property type="entry name" value="PEROXIDE STRESS-ACTIVATED HISTIDINE KINASE MAK1-RELATED"/>
    <property type="match status" value="1"/>
</dbReference>
<dbReference type="InParanoid" id="A0A078ADS5"/>
<dbReference type="SUPFAM" id="SSF47384">
    <property type="entry name" value="Homodimeric domain of signal transducing histidine kinase"/>
    <property type="match status" value="1"/>
</dbReference>
<dbReference type="SUPFAM" id="SSF55874">
    <property type="entry name" value="ATPase domain of HSP90 chaperone/DNA topoisomerase II/histidine kinase"/>
    <property type="match status" value="1"/>
</dbReference>
<keyword evidence="6" id="KW-0808">Transferase</keyword>
<feature type="region of interest" description="Disordered" evidence="3">
    <location>
        <begin position="712"/>
        <end position="737"/>
    </location>
</feature>
<feature type="compositionally biased region" description="Polar residues" evidence="3">
    <location>
        <begin position="24"/>
        <end position="35"/>
    </location>
</feature>
<name>A0A078ADS5_STYLE</name>
<evidence type="ECO:0000256" key="3">
    <source>
        <dbReference type="SAM" id="MobiDB-lite"/>
    </source>
</evidence>
<feature type="region of interest" description="Disordered" evidence="3">
    <location>
        <begin position="846"/>
        <end position="876"/>
    </location>
</feature>
<dbReference type="CDD" id="cd17546">
    <property type="entry name" value="REC_hyHK_CKI1_RcsC-like"/>
    <property type="match status" value="1"/>
</dbReference>
<dbReference type="Pfam" id="PF00072">
    <property type="entry name" value="Response_reg"/>
    <property type="match status" value="1"/>
</dbReference>
<dbReference type="PROSITE" id="PS50110">
    <property type="entry name" value="RESPONSE_REGULATORY"/>
    <property type="match status" value="1"/>
</dbReference>
<dbReference type="PRINTS" id="PR00344">
    <property type="entry name" value="BCTRLSENSOR"/>
</dbReference>
<dbReference type="Gene3D" id="1.10.287.130">
    <property type="match status" value="1"/>
</dbReference>
<evidence type="ECO:0000313" key="6">
    <source>
        <dbReference type="EMBL" id="CDW79053.1"/>
    </source>
</evidence>
<dbReference type="EMBL" id="CCKQ01007646">
    <property type="protein sequence ID" value="CDW79053.1"/>
    <property type="molecule type" value="Genomic_DNA"/>
</dbReference>
<keyword evidence="1 2" id="KW-0597">Phosphoprotein</keyword>
<feature type="modified residue" description="4-aspartylphosphate" evidence="2">
    <location>
        <position position="1072"/>
    </location>
</feature>
<dbReference type="GO" id="GO:0000155">
    <property type="term" value="F:phosphorelay sensor kinase activity"/>
    <property type="evidence" value="ECO:0007669"/>
    <property type="project" value="InterPro"/>
</dbReference>
<dbReference type="InterPro" id="IPR005467">
    <property type="entry name" value="His_kinase_dom"/>
</dbReference>
<dbReference type="Gene3D" id="3.30.565.10">
    <property type="entry name" value="Histidine kinase-like ATPase, C-terminal domain"/>
    <property type="match status" value="1"/>
</dbReference>
<reference evidence="6 7" key="1">
    <citation type="submission" date="2014-06" db="EMBL/GenBank/DDBJ databases">
        <authorList>
            <person name="Swart Estienne"/>
        </authorList>
    </citation>
    <scope>NUCLEOTIDE SEQUENCE [LARGE SCALE GENOMIC DNA]</scope>
    <source>
        <strain evidence="6 7">130c</strain>
    </source>
</reference>
<keyword evidence="6" id="KW-0418">Kinase</keyword>
<dbReference type="Proteomes" id="UP000039865">
    <property type="component" value="Unassembled WGS sequence"/>
</dbReference>
<dbReference type="Gene3D" id="3.40.50.2300">
    <property type="match status" value="1"/>
</dbReference>
<feature type="region of interest" description="Disordered" evidence="3">
    <location>
        <begin position="1"/>
        <end position="65"/>
    </location>
</feature>
<dbReference type="PANTHER" id="PTHR43719">
    <property type="entry name" value="TWO-COMPONENT HISTIDINE KINASE"/>
    <property type="match status" value="1"/>
</dbReference>
<dbReference type="InterPro" id="IPR050956">
    <property type="entry name" value="2C_system_His_kinase"/>
</dbReference>
<sequence length="1160" mass="134700">MSQIRPLGVKGHRKGSAHIPFIRQESQTSPSNKKIASQKMIELQQKHKEQRRQQRERESKLSSEKIDKDAEAFEEAINILYEKERLIQTFSSQSEIYQILRLLGLIMCVRAQDHQNGLGVAKRDGSFRKYSSNEASFRNDKLLYNFECMQYNKIQSSVINNPTIIEMNGVLQFTLICFVAKYGQLITNQHLDTNHVFLCAVGAMALNFICLKSIFNSKTKQIAHVTYLIFFTNLNQDFKMTVFDFLCCAALCYISYMKLLEFQVRQFDEYKRVNQLTHKYGRYERIFSNMRFGYAILSYQNVHFQNDNFRKTLGIKQDSQIRRRQRIMHQNGHSKQIDMKGEKSQPPQIKTVSVMEDMINFLRNKPTVEINEEIEYQLEKIDSRINQKYLRFFIITFQFILWDGQQKIQLTVRDVTQDKKLLDQRMVCQLRNMMFKSFTHEIKTPLNGVVQTIDLSNGILNKLLDEKKNSYTSPDRTNHKKLQSYMNSIESGIYILQNNLNDLIDYQLIENGELKINFKQFRLKECYDTIIKIIKPQIQNADVKFINFLDPNIPIFMENDQDRIIRIVLNLLLNAQKFTPQGQIKFTMKGISQKRDSSTPQNNYIKNTTFVKFEVSDTGLGIPDDKKNYIFKLLESDLMALGNMHQSNHQKSAKVGLPICQLLCQKMGGQIKVNSQLGQGTKFWFIIPVNQRKANPSTFGDAVDTKTQGIEYEESDTDEEKLGANSQRFSSNDEAESNYGLPEQLAMTHQLQNENFLCLFQQNVYDEDNFYDEYKFDDEQSELGGGLQGQFGGGFQGRKSSFIPYNSKNAIVYSNNRYPRKKSQFAYLTFNQIAEHQKYPQEELKLNQDKSPGGRSRSNQKLQSSGPEFGPDNERKLKVNKSYDSLGFNKEINSNQNRFQLTNNPSPQKQSRMEGVRKLRVNSNFSILKQNRLSEGSDQDKSIGFISDDDENCRLVGDKPFIQQQVKQSKTHNEAQIGQKLNQEINPQLNHTLQPTQVDNVNIEQLFSTPCKCAQILIVDDIDMNRLMVTEILKQNFNLISDQAINGKECLKIIKAKQYSECCSSYKIIFMDYEMPIMNGIEAIQHILMKSRTAKMLEWIIFVHFNFQSHLVAKPAPLAHIAATLKEIHRHMQNRLEQSDRPPVYSQVPLETGFFLRQSD</sequence>
<dbReference type="OMA" id="KWESINE"/>
<accession>A0A078ADS5</accession>
<dbReference type="InterPro" id="IPR004358">
    <property type="entry name" value="Sig_transdc_His_kin-like_C"/>
</dbReference>
<evidence type="ECO:0000313" key="7">
    <source>
        <dbReference type="Proteomes" id="UP000039865"/>
    </source>
</evidence>
<feature type="compositionally biased region" description="Polar residues" evidence="3">
    <location>
        <begin position="856"/>
        <end position="866"/>
    </location>
</feature>
<dbReference type="SMART" id="SM00448">
    <property type="entry name" value="REC"/>
    <property type="match status" value="1"/>
</dbReference>
<dbReference type="AlphaFoldDB" id="A0A078ADS5"/>
<proteinExistence type="predicted"/>
<evidence type="ECO:0000259" key="5">
    <source>
        <dbReference type="PROSITE" id="PS50110"/>
    </source>
</evidence>
<protein>
    <submittedName>
        <fullName evidence="6">Multi-sensor hybrid histidine kinase</fullName>
    </submittedName>
</protein>
<dbReference type="OrthoDB" id="60033at2759"/>
<dbReference type="SMART" id="SM00387">
    <property type="entry name" value="HATPase_c"/>
    <property type="match status" value="1"/>
</dbReference>
<organism evidence="6 7">
    <name type="scientific">Stylonychia lemnae</name>
    <name type="common">Ciliate</name>
    <dbReference type="NCBI Taxonomy" id="5949"/>
    <lineage>
        <taxon>Eukaryota</taxon>
        <taxon>Sar</taxon>
        <taxon>Alveolata</taxon>
        <taxon>Ciliophora</taxon>
        <taxon>Intramacronucleata</taxon>
        <taxon>Spirotrichea</taxon>
        <taxon>Stichotrichia</taxon>
        <taxon>Sporadotrichida</taxon>
        <taxon>Oxytrichidae</taxon>
        <taxon>Stylonychinae</taxon>
        <taxon>Stylonychia</taxon>
    </lineage>
</organism>
<feature type="domain" description="Histidine kinase" evidence="4">
    <location>
        <begin position="437"/>
        <end position="691"/>
    </location>
</feature>
<evidence type="ECO:0000256" key="2">
    <source>
        <dbReference type="PROSITE-ProRule" id="PRU00169"/>
    </source>
</evidence>
<feature type="compositionally biased region" description="Basic and acidic residues" evidence="3">
    <location>
        <begin position="44"/>
        <end position="65"/>
    </location>
</feature>
<dbReference type="SUPFAM" id="SSF52172">
    <property type="entry name" value="CheY-like"/>
    <property type="match status" value="1"/>
</dbReference>
<evidence type="ECO:0000259" key="4">
    <source>
        <dbReference type="PROSITE" id="PS50109"/>
    </source>
</evidence>
<dbReference type="InterPro" id="IPR036890">
    <property type="entry name" value="HATPase_C_sf"/>
</dbReference>
<dbReference type="PROSITE" id="PS50109">
    <property type="entry name" value="HIS_KIN"/>
    <property type="match status" value="1"/>
</dbReference>
<dbReference type="InterPro" id="IPR036097">
    <property type="entry name" value="HisK_dim/P_sf"/>
</dbReference>
<dbReference type="InterPro" id="IPR011006">
    <property type="entry name" value="CheY-like_superfamily"/>
</dbReference>
<dbReference type="InterPro" id="IPR003594">
    <property type="entry name" value="HATPase_dom"/>
</dbReference>
<feature type="region of interest" description="Disordered" evidence="3">
    <location>
        <begin position="888"/>
        <end position="916"/>
    </location>
</feature>
<feature type="domain" description="Response regulatory" evidence="5">
    <location>
        <begin position="1015"/>
        <end position="1160"/>
    </location>
</feature>